<dbReference type="OrthoDB" id="1862401at2759"/>
<dbReference type="Proteomes" id="UP000241394">
    <property type="component" value="Chromosome LG2"/>
</dbReference>
<dbReference type="AlphaFoldDB" id="A0A2R6RXT4"/>
<dbReference type="InterPro" id="IPR023213">
    <property type="entry name" value="CAT-like_dom_sf"/>
</dbReference>
<evidence type="ECO:0000313" key="4">
    <source>
        <dbReference type="Proteomes" id="UP000241394"/>
    </source>
</evidence>
<protein>
    <submittedName>
        <fullName evidence="3">Protein ECERIFERUM 26 like</fullName>
    </submittedName>
</protein>
<name>A0A2R6RXT4_ACTCC</name>
<dbReference type="GO" id="GO:0016747">
    <property type="term" value="F:acyltransferase activity, transferring groups other than amino-acyl groups"/>
    <property type="evidence" value="ECO:0007669"/>
    <property type="project" value="TreeGrafter"/>
</dbReference>
<dbReference type="PANTHER" id="PTHR31642:SF115">
    <property type="entry name" value="PROTEIN ECERIFERUM 26-LIKE"/>
    <property type="match status" value="1"/>
</dbReference>
<evidence type="ECO:0000256" key="1">
    <source>
        <dbReference type="ARBA" id="ARBA00009861"/>
    </source>
</evidence>
<dbReference type="EMBL" id="NKQK01000002">
    <property type="protein sequence ID" value="PSS34822.1"/>
    <property type="molecule type" value="Genomic_DNA"/>
</dbReference>
<dbReference type="Gramene" id="PSS34822">
    <property type="protein sequence ID" value="PSS34822"/>
    <property type="gene ID" value="CEY00_Acc01935"/>
</dbReference>
<dbReference type="Gene3D" id="3.30.559.10">
    <property type="entry name" value="Chloramphenicol acetyltransferase-like domain"/>
    <property type="match status" value="2"/>
</dbReference>
<keyword evidence="4" id="KW-1185">Reference proteome</keyword>
<comment type="similarity">
    <text evidence="1">Belongs to the plant acyltransferase family.</text>
</comment>
<accession>A0A2R6RXT4</accession>
<dbReference type="InterPro" id="IPR050317">
    <property type="entry name" value="Plant_Fungal_Acyltransferase"/>
</dbReference>
<dbReference type="STRING" id="1590841.A0A2R6RXT4"/>
<sequence length="437" mass="48121">MVSPKEETLIYGRKVSTVCPGTFTGQDISQEPTNMDLAMKLHYLRGIYYFKSQAMGGLTTMDIKEPMFTWFNRFYATSGRLRRTESGRPYIKCNDCGARFIEAHCAKTLEEWLEIKDEEALETLLVPHHVIGPELAFSPLVFLQLTKFSCGGVSVGLSWAHILGDAFSAAEFMNGWGHAMAAQQPAKPLKSAQINTKPKPSPSPTTPTNDPLSTKRVGPVGDHWVYPNSCKMETFSFNLTATQITHLQSKLCGPVGTKQIPLFESICALIWKIVAQTRNGPEPKVVTICKSDSGPRKNGILGNDQVIKTVEAHFSVMEAHPKELAELVINQALDERPKIEDVVKRDNGLSDLIIYGANLTFVDLEAAHLYGLEFNGQKPTYVGYKVDGVGEEGLVLVLPGPKNEGKNGSGGRVVTLIVPENQVVELKSELKREFSIA</sequence>
<comment type="caution">
    <text evidence="3">The sequence shown here is derived from an EMBL/GenBank/DDBJ whole genome shotgun (WGS) entry which is preliminary data.</text>
</comment>
<reference evidence="3 4" key="1">
    <citation type="submission" date="2017-07" db="EMBL/GenBank/DDBJ databases">
        <title>An improved, manually edited Actinidia chinensis var. chinensis (kiwifruit) genome highlights the challenges associated with draft genomes and gene prediction in plants.</title>
        <authorList>
            <person name="Pilkington S."/>
            <person name="Crowhurst R."/>
            <person name="Hilario E."/>
            <person name="Nardozza S."/>
            <person name="Fraser L."/>
            <person name="Peng Y."/>
            <person name="Gunaseelan K."/>
            <person name="Simpson R."/>
            <person name="Tahir J."/>
            <person name="Deroles S."/>
            <person name="Templeton K."/>
            <person name="Luo Z."/>
            <person name="Davy M."/>
            <person name="Cheng C."/>
            <person name="Mcneilage M."/>
            <person name="Scaglione D."/>
            <person name="Liu Y."/>
            <person name="Zhang Q."/>
            <person name="Datson P."/>
            <person name="De Silva N."/>
            <person name="Gardiner S."/>
            <person name="Bassett H."/>
            <person name="Chagne D."/>
            <person name="Mccallum J."/>
            <person name="Dzierzon H."/>
            <person name="Deng C."/>
            <person name="Wang Y.-Y."/>
            <person name="Barron N."/>
            <person name="Manako K."/>
            <person name="Bowen J."/>
            <person name="Foster T."/>
            <person name="Erridge Z."/>
            <person name="Tiffin H."/>
            <person name="Waite C."/>
            <person name="Davies K."/>
            <person name="Grierson E."/>
            <person name="Laing W."/>
            <person name="Kirk R."/>
            <person name="Chen X."/>
            <person name="Wood M."/>
            <person name="Montefiori M."/>
            <person name="Brummell D."/>
            <person name="Schwinn K."/>
            <person name="Catanach A."/>
            <person name="Fullerton C."/>
            <person name="Li D."/>
            <person name="Meiyalaghan S."/>
            <person name="Nieuwenhuizen N."/>
            <person name="Read N."/>
            <person name="Prakash R."/>
            <person name="Hunter D."/>
            <person name="Zhang H."/>
            <person name="Mckenzie M."/>
            <person name="Knabel M."/>
            <person name="Harris A."/>
            <person name="Allan A."/>
            <person name="Chen A."/>
            <person name="Janssen B."/>
            <person name="Plunkett B."/>
            <person name="Dwamena C."/>
            <person name="Voogd C."/>
            <person name="Leif D."/>
            <person name="Lafferty D."/>
            <person name="Souleyre E."/>
            <person name="Varkonyi-Gasic E."/>
            <person name="Gambi F."/>
            <person name="Hanley J."/>
            <person name="Yao J.-L."/>
            <person name="Cheung J."/>
            <person name="David K."/>
            <person name="Warren B."/>
            <person name="Marsh K."/>
            <person name="Snowden K."/>
            <person name="Lin-Wang K."/>
            <person name="Brian L."/>
            <person name="Martinez-Sanchez M."/>
            <person name="Wang M."/>
            <person name="Ileperuma N."/>
            <person name="Macnee N."/>
            <person name="Campin R."/>
            <person name="Mcatee P."/>
            <person name="Drummond R."/>
            <person name="Espley R."/>
            <person name="Ireland H."/>
            <person name="Wu R."/>
            <person name="Atkinson R."/>
            <person name="Karunairetnam S."/>
            <person name="Bulley S."/>
            <person name="Chunkath S."/>
            <person name="Hanley Z."/>
            <person name="Storey R."/>
            <person name="Thrimawithana A."/>
            <person name="Thomson S."/>
            <person name="David C."/>
            <person name="Testolin R."/>
        </authorList>
    </citation>
    <scope>NUCLEOTIDE SEQUENCE [LARGE SCALE GENOMIC DNA]</scope>
    <source>
        <strain evidence="4">cv. Red5</strain>
        <tissue evidence="3">Young leaf</tissue>
    </source>
</reference>
<reference evidence="4" key="2">
    <citation type="journal article" date="2018" name="BMC Genomics">
        <title>A manually annotated Actinidia chinensis var. chinensis (kiwifruit) genome highlights the challenges associated with draft genomes and gene prediction in plants.</title>
        <authorList>
            <person name="Pilkington S.M."/>
            <person name="Crowhurst R."/>
            <person name="Hilario E."/>
            <person name="Nardozza S."/>
            <person name="Fraser L."/>
            <person name="Peng Y."/>
            <person name="Gunaseelan K."/>
            <person name="Simpson R."/>
            <person name="Tahir J."/>
            <person name="Deroles S.C."/>
            <person name="Templeton K."/>
            <person name="Luo Z."/>
            <person name="Davy M."/>
            <person name="Cheng C."/>
            <person name="McNeilage M."/>
            <person name="Scaglione D."/>
            <person name="Liu Y."/>
            <person name="Zhang Q."/>
            <person name="Datson P."/>
            <person name="De Silva N."/>
            <person name="Gardiner S.E."/>
            <person name="Bassett H."/>
            <person name="Chagne D."/>
            <person name="McCallum J."/>
            <person name="Dzierzon H."/>
            <person name="Deng C."/>
            <person name="Wang Y.Y."/>
            <person name="Barron L."/>
            <person name="Manako K."/>
            <person name="Bowen J."/>
            <person name="Foster T.M."/>
            <person name="Erridge Z.A."/>
            <person name="Tiffin H."/>
            <person name="Waite C.N."/>
            <person name="Davies K.M."/>
            <person name="Grierson E.P."/>
            <person name="Laing W.A."/>
            <person name="Kirk R."/>
            <person name="Chen X."/>
            <person name="Wood M."/>
            <person name="Montefiori M."/>
            <person name="Brummell D.A."/>
            <person name="Schwinn K.E."/>
            <person name="Catanach A."/>
            <person name="Fullerton C."/>
            <person name="Li D."/>
            <person name="Meiyalaghan S."/>
            <person name="Nieuwenhuizen N."/>
            <person name="Read N."/>
            <person name="Prakash R."/>
            <person name="Hunter D."/>
            <person name="Zhang H."/>
            <person name="McKenzie M."/>
            <person name="Knabel M."/>
            <person name="Harris A."/>
            <person name="Allan A.C."/>
            <person name="Gleave A."/>
            <person name="Chen A."/>
            <person name="Janssen B.J."/>
            <person name="Plunkett B."/>
            <person name="Ampomah-Dwamena C."/>
            <person name="Voogd C."/>
            <person name="Leif D."/>
            <person name="Lafferty D."/>
            <person name="Souleyre E.J.F."/>
            <person name="Varkonyi-Gasic E."/>
            <person name="Gambi F."/>
            <person name="Hanley J."/>
            <person name="Yao J.L."/>
            <person name="Cheung J."/>
            <person name="David K.M."/>
            <person name="Warren B."/>
            <person name="Marsh K."/>
            <person name="Snowden K.C."/>
            <person name="Lin-Wang K."/>
            <person name="Brian L."/>
            <person name="Martinez-Sanchez M."/>
            <person name="Wang M."/>
            <person name="Ileperuma N."/>
            <person name="Macnee N."/>
            <person name="Campin R."/>
            <person name="McAtee P."/>
            <person name="Drummond R.S.M."/>
            <person name="Espley R.V."/>
            <person name="Ireland H.S."/>
            <person name="Wu R."/>
            <person name="Atkinson R.G."/>
            <person name="Karunairetnam S."/>
            <person name="Bulley S."/>
            <person name="Chunkath S."/>
            <person name="Hanley Z."/>
            <person name="Storey R."/>
            <person name="Thrimawithana A.H."/>
            <person name="Thomson S."/>
            <person name="David C."/>
            <person name="Testolin R."/>
            <person name="Huang H."/>
            <person name="Hellens R.P."/>
            <person name="Schaffer R.J."/>
        </authorList>
    </citation>
    <scope>NUCLEOTIDE SEQUENCE [LARGE SCALE GENOMIC DNA]</scope>
    <source>
        <strain evidence="4">cv. Red5</strain>
    </source>
</reference>
<feature type="region of interest" description="Disordered" evidence="2">
    <location>
        <begin position="187"/>
        <end position="216"/>
    </location>
</feature>
<dbReference type="Pfam" id="PF02458">
    <property type="entry name" value="Transferase"/>
    <property type="match status" value="1"/>
</dbReference>
<evidence type="ECO:0000256" key="2">
    <source>
        <dbReference type="SAM" id="MobiDB-lite"/>
    </source>
</evidence>
<gene>
    <name evidence="3" type="ORF">CEY00_Acc01935</name>
</gene>
<dbReference type="OMA" id="SWAHIMG"/>
<dbReference type="PANTHER" id="PTHR31642">
    <property type="entry name" value="TRICHOTHECENE 3-O-ACETYLTRANSFERASE"/>
    <property type="match status" value="1"/>
</dbReference>
<dbReference type="InParanoid" id="A0A2R6RXT4"/>
<evidence type="ECO:0000313" key="3">
    <source>
        <dbReference type="EMBL" id="PSS34822.1"/>
    </source>
</evidence>
<proteinExistence type="inferred from homology"/>
<organism evidence="3 4">
    <name type="scientific">Actinidia chinensis var. chinensis</name>
    <name type="common">Chinese soft-hair kiwi</name>
    <dbReference type="NCBI Taxonomy" id="1590841"/>
    <lineage>
        <taxon>Eukaryota</taxon>
        <taxon>Viridiplantae</taxon>
        <taxon>Streptophyta</taxon>
        <taxon>Embryophyta</taxon>
        <taxon>Tracheophyta</taxon>
        <taxon>Spermatophyta</taxon>
        <taxon>Magnoliopsida</taxon>
        <taxon>eudicotyledons</taxon>
        <taxon>Gunneridae</taxon>
        <taxon>Pentapetalae</taxon>
        <taxon>asterids</taxon>
        <taxon>Ericales</taxon>
        <taxon>Actinidiaceae</taxon>
        <taxon>Actinidia</taxon>
    </lineage>
</organism>
<dbReference type="FunCoup" id="A0A2R6RXT4">
    <property type="interactions" value="1011"/>
</dbReference>